<protein>
    <submittedName>
        <fullName evidence="1">Uncharacterized protein</fullName>
    </submittedName>
</protein>
<dbReference type="AlphaFoldDB" id="A0A2P7TYU1"/>
<dbReference type="OrthoDB" id="8602076at2"/>
<keyword evidence="2" id="KW-1185">Reference proteome</keyword>
<evidence type="ECO:0000313" key="2">
    <source>
        <dbReference type="Proteomes" id="UP000241868"/>
    </source>
</evidence>
<reference evidence="1 2" key="1">
    <citation type="submission" date="2018-03" db="EMBL/GenBank/DDBJ databases">
        <title>Neisseria weixii sp. nov., isolated from the intestinal contents of Tibetan Plateau pika (Ochotona curzoniae) in Yushu, Qinghai Province, China.</title>
        <authorList>
            <person name="Gui Z."/>
        </authorList>
    </citation>
    <scope>NUCLEOTIDE SEQUENCE [LARGE SCALE GENOMIC DNA]</scope>
    <source>
        <strain evidence="1 2">ATCC 51483</strain>
    </source>
</reference>
<proteinExistence type="predicted"/>
<comment type="caution">
    <text evidence="1">The sequence shown here is derived from an EMBL/GenBank/DDBJ whole genome shotgun (WGS) entry which is preliminary data.</text>
</comment>
<dbReference type="Proteomes" id="UP000241868">
    <property type="component" value="Unassembled WGS sequence"/>
</dbReference>
<gene>
    <name evidence="1" type="ORF">C7N83_09535</name>
</gene>
<dbReference type="RefSeq" id="WP_106742283.1">
    <property type="nucleotide sequence ID" value="NZ_PXYY01000064.1"/>
</dbReference>
<organism evidence="1 2">
    <name type="scientific">Neisseria iguanae</name>
    <dbReference type="NCBI Taxonomy" id="90242"/>
    <lineage>
        <taxon>Bacteria</taxon>
        <taxon>Pseudomonadati</taxon>
        <taxon>Pseudomonadota</taxon>
        <taxon>Betaproteobacteria</taxon>
        <taxon>Neisseriales</taxon>
        <taxon>Neisseriaceae</taxon>
        <taxon>Neisseria</taxon>
    </lineage>
</organism>
<accession>A0A2P7TYU1</accession>
<name>A0A2P7TYU1_9NEIS</name>
<dbReference type="EMBL" id="PXYY01000064">
    <property type="protein sequence ID" value="PSJ79889.1"/>
    <property type="molecule type" value="Genomic_DNA"/>
</dbReference>
<sequence>MTEETKKQGVFIIASYDRQFDRERKNKDGTYTKTHYLGFLIRTESGTALCEVRTKNPEKYAHFKRDQVYTLQVYVRGWKDAVYYSDEP</sequence>
<evidence type="ECO:0000313" key="1">
    <source>
        <dbReference type="EMBL" id="PSJ79889.1"/>
    </source>
</evidence>